<evidence type="ECO:0000256" key="3">
    <source>
        <dbReference type="ARBA" id="ARBA00022490"/>
    </source>
</evidence>
<evidence type="ECO:0000256" key="2">
    <source>
        <dbReference type="ARBA" id="ARBA00004496"/>
    </source>
</evidence>
<evidence type="ECO:0000313" key="11">
    <source>
        <dbReference type="Proteomes" id="UP001557470"/>
    </source>
</evidence>
<evidence type="ECO:0000256" key="8">
    <source>
        <dbReference type="SAM" id="MobiDB-lite"/>
    </source>
</evidence>
<dbReference type="PANTHER" id="PTHR23166">
    <property type="entry name" value="FILAMIN/GPBP-INTERACTING PROTEIN"/>
    <property type="match status" value="1"/>
</dbReference>
<organism evidence="10 11">
    <name type="scientific">Umbra pygmaea</name>
    <name type="common">Eastern mudminnow</name>
    <dbReference type="NCBI Taxonomy" id="75934"/>
    <lineage>
        <taxon>Eukaryota</taxon>
        <taxon>Metazoa</taxon>
        <taxon>Chordata</taxon>
        <taxon>Craniata</taxon>
        <taxon>Vertebrata</taxon>
        <taxon>Euteleostomi</taxon>
        <taxon>Actinopterygii</taxon>
        <taxon>Neopterygii</taxon>
        <taxon>Teleostei</taxon>
        <taxon>Protacanthopterygii</taxon>
        <taxon>Esociformes</taxon>
        <taxon>Umbridae</taxon>
        <taxon>Umbra</taxon>
    </lineage>
</organism>
<protein>
    <recommendedName>
        <fullName evidence="9">Cortactin-binding protein-2 N-terminal domain-containing protein</fullName>
    </recommendedName>
</protein>
<dbReference type="Proteomes" id="UP001557470">
    <property type="component" value="Unassembled WGS sequence"/>
</dbReference>
<keyword evidence="4" id="KW-0597">Phosphoprotein</keyword>
<dbReference type="Pfam" id="PF09727">
    <property type="entry name" value="CortBP2"/>
    <property type="match status" value="1"/>
</dbReference>
<evidence type="ECO:0000256" key="5">
    <source>
        <dbReference type="ARBA" id="ARBA00023054"/>
    </source>
</evidence>
<dbReference type="PANTHER" id="PTHR23166:SF9">
    <property type="entry name" value="CTTNBP2 N-TERMINAL-LIKE PROTEIN"/>
    <property type="match status" value="1"/>
</dbReference>
<evidence type="ECO:0000256" key="4">
    <source>
        <dbReference type="ARBA" id="ARBA00022553"/>
    </source>
</evidence>
<reference evidence="10 11" key="1">
    <citation type="submission" date="2024-06" db="EMBL/GenBank/DDBJ databases">
        <authorList>
            <person name="Pan Q."/>
            <person name="Wen M."/>
            <person name="Jouanno E."/>
            <person name="Zahm M."/>
            <person name="Klopp C."/>
            <person name="Cabau C."/>
            <person name="Louis A."/>
            <person name="Berthelot C."/>
            <person name="Parey E."/>
            <person name="Roest Crollius H."/>
            <person name="Montfort J."/>
            <person name="Robinson-Rechavi M."/>
            <person name="Bouchez O."/>
            <person name="Lampietro C."/>
            <person name="Lopez Roques C."/>
            <person name="Donnadieu C."/>
            <person name="Postlethwait J."/>
            <person name="Bobe J."/>
            <person name="Verreycken H."/>
            <person name="Guiguen Y."/>
        </authorList>
    </citation>
    <scope>NUCLEOTIDE SEQUENCE [LARGE SCALE GENOMIC DNA]</scope>
    <source>
        <strain evidence="10">Up_M1</strain>
        <tissue evidence="10">Testis</tissue>
    </source>
</reference>
<feature type="region of interest" description="Disordered" evidence="8">
    <location>
        <begin position="350"/>
        <end position="369"/>
    </location>
</feature>
<proteinExistence type="predicted"/>
<feature type="compositionally biased region" description="Low complexity" evidence="8">
    <location>
        <begin position="281"/>
        <end position="304"/>
    </location>
</feature>
<dbReference type="GO" id="GO:0042995">
    <property type="term" value="C:cell projection"/>
    <property type="evidence" value="ECO:0007669"/>
    <property type="project" value="UniProtKB-SubCell"/>
</dbReference>
<sequence length="437" mass="47979">MAHCKTMQERMMGQLAAAESRHRRVIADLEQEKRRHALESAQGDEVTFMLEKERQKLLQQLEVERAAVQRLQREQERAVGQAAESLSHQQQLSSALTLELQRTTSQALEEAQRASQLQLQLQEESSAAQSLREALKAEEGRAAQIEARAESQLAKFDTEREQLRARIKREEVRSRELERQLEELRRRLEARGEEGKAKVAQEMEVAVATLSTGSQTEPDGKASIGPKVAPVSKVNGHHPKPTGDSDPPQEEGDTESSGAENSFGATLHSPLNTHPLHTHPLHNLSPSSTASSSLSSSPLSSPTLAKRLVSPGGFHTSSYQAGVNQRFHAARHKFQVQAEQEQLQQASTVPLSPRTVPDHHPGASASGEQCSQAACPEHCYAGPVPLYQPASGSKAPAAEQLSIWDRLPEPRSLISRGENVPWSSPVSWHTIASHTKV</sequence>
<dbReference type="AlphaFoldDB" id="A0ABD0XJS3"/>
<gene>
    <name evidence="10" type="ORF">UPYG_G00015720</name>
</gene>
<feature type="coiled-coil region" evidence="7">
    <location>
        <begin position="114"/>
        <end position="194"/>
    </location>
</feature>
<comment type="caution">
    <text evidence="10">The sequence shown here is derived from an EMBL/GenBank/DDBJ whole genome shotgun (WGS) entry which is preliminary data.</text>
</comment>
<keyword evidence="3" id="KW-0963">Cytoplasm</keyword>
<evidence type="ECO:0000256" key="1">
    <source>
        <dbReference type="ARBA" id="ARBA00004316"/>
    </source>
</evidence>
<keyword evidence="5 7" id="KW-0175">Coiled coil</keyword>
<evidence type="ECO:0000259" key="9">
    <source>
        <dbReference type="Pfam" id="PF09727"/>
    </source>
</evidence>
<dbReference type="InterPro" id="IPR050719">
    <property type="entry name" value="Cortactin-Actin_Reg"/>
</dbReference>
<feature type="compositionally biased region" description="Polar residues" evidence="8">
    <location>
        <begin position="255"/>
        <end position="264"/>
    </location>
</feature>
<feature type="coiled-coil region" evidence="7">
    <location>
        <begin position="15"/>
        <end position="81"/>
    </location>
</feature>
<keyword evidence="11" id="KW-1185">Reference proteome</keyword>
<dbReference type="GO" id="GO:0005737">
    <property type="term" value="C:cytoplasm"/>
    <property type="evidence" value="ECO:0007669"/>
    <property type="project" value="UniProtKB-SubCell"/>
</dbReference>
<evidence type="ECO:0000313" key="10">
    <source>
        <dbReference type="EMBL" id="KAL1021625.1"/>
    </source>
</evidence>
<feature type="domain" description="Cortactin-binding protein-2 N-terminal" evidence="9">
    <location>
        <begin position="1"/>
        <end position="102"/>
    </location>
</feature>
<dbReference type="InterPro" id="IPR019131">
    <property type="entry name" value="Cortactin-binding_p2_N"/>
</dbReference>
<accession>A0ABD0XJS3</accession>
<evidence type="ECO:0000256" key="7">
    <source>
        <dbReference type="SAM" id="Coils"/>
    </source>
</evidence>
<feature type="compositionally biased region" description="Low complexity" evidence="8">
    <location>
        <begin position="266"/>
        <end position="275"/>
    </location>
</feature>
<feature type="region of interest" description="Disordered" evidence="8">
    <location>
        <begin position="210"/>
        <end position="304"/>
    </location>
</feature>
<keyword evidence="6" id="KW-0966">Cell projection</keyword>
<evidence type="ECO:0000256" key="6">
    <source>
        <dbReference type="ARBA" id="ARBA00023273"/>
    </source>
</evidence>
<comment type="subcellular location">
    <subcellularLocation>
        <location evidence="1">Cell projection</location>
    </subcellularLocation>
    <subcellularLocation>
        <location evidence="2">Cytoplasm</location>
    </subcellularLocation>
</comment>
<dbReference type="EMBL" id="JAGEUA010000001">
    <property type="protein sequence ID" value="KAL1021625.1"/>
    <property type="molecule type" value="Genomic_DNA"/>
</dbReference>
<name>A0ABD0XJS3_UMBPY</name>